<sequence>MTLPEGAPRAGAVYQQPHQDPPGPLPPITLRFATFSAAEARDLLSRMHPAARLRPDAVAAYAQAMREGSWVVNGMPVTLSSDGQLLDGAQRLAASIEADIPLAGFVAENVDESAFHTIDQHRHRSFAALLKQRSFAHHHLLAALVLRLARYEEGLMGQPAMPAISWVRLWHILSTTTPLQEALAESLALAESPLPEPVRSMAIFMGRQVDPAMLERLLDALQRPEHYPVNEPAVALLDEIQRSEEVTESPDRITRLAAVTILAMNAMLRGETPRRLLWLRRARGERQADPFPRLEGYPGLRSLAPGPVAPPATEESFTWQIETIDPTLAGRYLTTGHAARQPIASLVEALSGDIARGRWLPNAQPICFTRDGYLANGQHRLLAVIAAGRAIEVPVIRGLPDAACASYDIQPRRAAAAEDPDRDFGDQPLAIAMANLLWRHERKAGIPTRHKRASAAEIREILTQHPRLIELRGFARRMVDFGRSSVMGYGAYVIERDDPRLASGFLQALTTGADLPPGHPALTTRTTLQRLRRERAGQDEQLAALLAGWRRYKAQPTPPRAR</sequence>
<name>A0ABR7RDN4_9PROT</name>
<gene>
    <name evidence="2" type="ORF">IBL25_23765</name>
</gene>
<keyword evidence="3" id="KW-1185">Reference proteome</keyword>
<reference evidence="2 3" key="1">
    <citation type="journal article" date="2009" name="Int. J. Syst. Evol. Microbiol.">
        <title>Transfer of Teichococcus ludipueritiae and Muricoccus roseus to the genus Roseomonas, as Roseomonas ludipueritiae comb. nov. and Roseomonas rosea comb. nov., respectively, and emended description of the genus Roseomonas.</title>
        <authorList>
            <person name="Sanchez-Porro C."/>
            <person name="Gallego V."/>
            <person name="Busse H.J."/>
            <person name="Kampfer P."/>
            <person name="Ventosa A."/>
        </authorList>
    </citation>
    <scope>NUCLEOTIDE SEQUENCE [LARGE SCALE GENOMIC DNA]</scope>
    <source>
        <strain evidence="2 3">DSM 14915</strain>
    </source>
</reference>
<feature type="region of interest" description="Disordered" evidence="1">
    <location>
        <begin position="1"/>
        <end position="24"/>
    </location>
</feature>
<evidence type="ECO:0000313" key="2">
    <source>
        <dbReference type="EMBL" id="MBC9179966.1"/>
    </source>
</evidence>
<comment type="caution">
    <text evidence="2">The sequence shown here is derived from an EMBL/GenBank/DDBJ whole genome shotgun (WGS) entry which is preliminary data.</text>
</comment>
<accession>A0ABR7RDN4</accession>
<dbReference type="EMBL" id="JACTUZ010000208">
    <property type="protein sequence ID" value="MBC9179966.1"/>
    <property type="molecule type" value="Genomic_DNA"/>
</dbReference>
<evidence type="ECO:0000313" key="3">
    <source>
        <dbReference type="Proteomes" id="UP000603940"/>
    </source>
</evidence>
<protein>
    <recommendedName>
        <fullName evidence="4">ParB/Sulfiredoxin domain-containing protein</fullName>
    </recommendedName>
</protein>
<dbReference type="Proteomes" id="UP000603940">
    <property type="component" value="Unassembled WGS sequence"/>
</dbReference>
<evidence type="ECO:0000256" key="1">
    <source>
        <dbReference type="SAM" id="MobiDB-lite"/>
    </source>
</evidence>
<evidence type="ECO:0008006" key="4">
    <source>
        <dbReference type="Google" id="ProtNLM"/>
    </source>
</evidence>
<proteinExistence type="predicted"/>
<dbReference type="RefSeq" id="WP_187780950.1">
    <property type="nucleotide sequence ID" value="NZ_JACTUZ010000208.1"/>
</dbReference>
<organism evidence="2 3">
    <name type="scientific">Pseudoroseomonas ludipueritiae</name>
    <dbReference type="NCBI Taxonomy" id="198093"/>
    <lineage>
        <taxon>Bacteria</taxon>
        <taxon>Pseudomonadati</taxon>
        <taxon>Pseudomonadota</taxon>
        <taxon>Alphaproteobacteria</taxon>
        <taxon>Acetobacterales</taxon>
        <taxon>Acetobacteraceae</taxon>
        <taxon>Pseudoroseomonas</taxon>
    </lineage>
</organism>